<feature type="compositionally biased region" description="Low complexity" evidence="1">
    <location>
        <begin position="285"/>
        <end position="316"/>
    </location>
</feature>
<keyword evidence="4" id="KW-1185">Reference proteome</keyword>
<feature type="region of interest" description="Disordered" evidence="1">
    <location>
        <begin position="284"/>
        <end position="331"/>
    </location>
</feature>
<evidence type="ECO:0000313" key="4">
    <source>
        <dbReference type="Proteomes" id="UP000248039"/>
    </source>
</evidence>
<name>A0A2V4P5R1_9ACTN</name>
<evidence type="ECO:0000256" key="2">
    <source>
        <dbReference type="SAM" id="Phobius"/>
    </source>
</evidence>
<reference evidence="3 4" key="1">
    <citation type="submission" date="2018-03" db="EMBL/GenBank/DDBJ databases">
        <title>Bioinformatic expansion and discovery of thiopeptide antibiotics.</title>
        <authorList>
            <person name="Schwalen C.J."/>
            <person name="Hudson G.A."/>
            <person name="Mitchell D.A."/>
        </authorList>
    </citation>
    <scope>NUCLEOTIDE SEQUENCE [LARGE SCALE GENOMIC DNA]</scope>
    <source>
        <strain evidence="3 4">ATCC 21389</strain>
    </source>
</reference>
<keyword evidence="2" id="KW-1133">Transmembrane helix</keyword>
<feature type="region of interest" description="Disordered" evidence="1">
    <location>
        <begin position="105"/>
        <end position="203"/>
    </location>
</feature>
<protein>
    <recommendedName>
        <fullName evidence="5">DUF4232 domain-containing protein</fullName>
    </recommendedName>
</protein>
<gene>
    <name evidence="3" type="ORF">C7C46_07070</name>
</gene>
<evidence type="ECO:0000313" key="3">
    <source>
        <dbReference type="EMBL" id="PYC85053.1"/>
    </source>
</evidence>
<dbReference type="AlphaFoldDB" id="A0A2V4P5R1"/>
<accession>A0A2V4P5R1</accession>
<dbReference type="Proteomes" id="UP000248039">
    <property type="component" value="Unassembled WGS sequence"/>
</dbReference>
<feature type="compositionally biased region" description="Polar residues" evidence="1">
    <location>
        <begin position="105"/>
        <end position="124"/>
    </location>
</feature>
<keyword evidence="2" id="KW-0472">Membrane</keyword>
<dbReference type="OrthoDB" id="3872225at2"/>
<feature type="compositionally biased region" description="Low complexity" evidence="1">
    <location>
        <begin position="126"/>
        <end position="149"/>
    </location>
</feature>
<proteinExistence type="predicted"/>
<keyword evidence="2" id="KW-0812">Transmembrane</keyword>
<feature type="transmembrane region" description="Helical" evidence="2">
    <location>
        <begin position="80"/>
        <end position="102"/>
    </location>
</feature>
<sequence length="369" mass="35996">MSASPELDGAAARRGPEGGSGDSLWIEPTPAEPAPSWGEEQAVRALLHRAVTGVQPAADALARIQRAVPARRAHRRRVRVGALAAALVSAVAVPTLSSMGAFQLSDGSTSTGPVPALSSTSPGTGSAVPPSSESVAPVPAPGQGQPGSTSYGGGSASSSSAPPSANPTGSAPPSAAGSPTGVPDCGRGDLADGGTTALAPDQTGRVSGTIDVLNSSGHPCVLVQPGSVYAADSSGSPIQVVAHVVNDPAGSLLPNPAAIPALPRVMPAGSRYQLPWAWVPDQSCPTAPASPRASASPAATAAPASPGPAATGAASSSPPPTSPSPTQLPSTTITLSHRPLYAGSPVGTFAVTNTCPAGRLYVDPPLVGQ</sequence>
<dbReference type="RefSeq" id="WP_110666892.1">
    <property type="nucleotide sequence ID" value="NZ_PYBW01000023.1"/>
</dbReference>
<feature type="region of interest" description="Disordered" evidence="1">
    <location>
        <begin position="1"/>
        <end position="39"/>
    </location>
</feature>
<dbReference type="EMBL" id="PYBW01000023">
    <property type="protein sequence ID" value="PYC85053.1"/>
    <property type="molecule type" value="Genomic_DNA"/>
</dbReference>
<evidence type="ECO:0008006" key="5">
    <source>
        <dbReference type="Google" id="ProtNLM"/>
    </source>
</evidence>
<feature type="compositionally biased region" description="Low complexity" evidence="1">
    <location>
        <begin position="156"/>
        <end position="181"/>
    </location>
</feature>
<evidence type="ECO:0000256" key="1">
    <source>
        <dbReference type="SAM" id="MobiDB-lite"/>
    </source>
</evidence>
<comment type="caution">
    <text evidence="3">The sequence shown here is derived from an EMBL/GenBank/DDBJ whole genome shotgun (WGS) entry which is preliminary data.</text>
</comment>
<organism evidence="3 4">
    <name type="scientific">Streptomyces tateyamensis</name>
    <dbReference type="NCBI Taxonomy" id="565073"/>
    <lineage>
        <taxon>Bacteria</taxon>
        <taxon>Bacillati</taxon>
        <taxon>Actinomycetota</taxon>
        <taxon>Actinomycetes</taxon>
        <taxon>Kitasatosporales</taxon>
        <taxon>Streptomycetaceae</taxon>
        <taxon>Streptomyces</taxon>
    </lineage>
</organism>